<evidence type="ECO:0000256" key="2">
    <source>
        <dbReference type="SAM" id="SignalP"/>
    </source>
</evidence>
<name>A0A1Y2G0G4_9BASI</name>
<feature type="compositionally biased region" description="Low complexity" evidence="1">
    <location>
        <begin position="163"/>
        <end position="172"/>
    </location>
</feature>
<dbReference type="EMBL" id="MCGR01000007">
    <property type="protein sequence ID" value="ORY89143.1"/>
    <property type="molecule type" value="Genomic_DNA"/>
</dbReference>
<dbReference type="AlphaFoldDB" id="A0A1Y2G0G4"/>
<evidence type="ECO:0000256" key="1">
    <source>
        <dbReference type="SAM" id="MobiDB-lite"/>
    </source>
</evidence>
<evidence type="ECO:0000313" key="4">
    <source>
        <dbReference type="Proteomes" id="UP000193467"/>
    </source>
</evidence>
<keyword evidence="4" id="KW-1185">Reference proteome</keyword>
<proteinExistence type="predicted"/>
<feature type="chain" id="PRO_5012643850" description="Extracellular membrane protein CFEM domain-containing protein" evidence="2">
    <location>
        <begin position="19"/>
        <end position="220"/>
    </location>
</feature>
<feature type="region of interest" description="Disordered" evidence="1">
    <location>
        <begin position="153"/>
        <end position="172"/>
    </location>
</feature>
<protein>
    <recommendedName>
        <fullName evidence="5">Extracellular membrane protein CFEM domain-containing protein</fullName>
    </recommendedName>
</protein>
<gene>
    <name evidence="3" type="ORF">BCR35DRAFT_300971</name>
</gene>
<accession>A0A1Y2G0G4</accession>
<keyword evidence="2" id="KW-0732">Signal</keyword>
<comment type="caution">
    <text evidence="3">The sequence shown here is derived from an EMBL/GenBank/DDBJ whole genome shotgun (WGS) entry which is preliminary data.</text>
</comment>
<evidence type="ECO:0008006" key="5">
    <source>
        <dbReference type="Google" id="ProtNLM"/>
    </source>
</evidence>
<dbReference type="InParanoid" id="A0A1Y2G0G4"/>
<organism evidence="3 4">
    <name type="scientific">Leucosporidium creatinivorum</name>
    <dbReference type="NCBI Taxonomy" id="106004"/>
    <lineage>
        <taxon>Eukaryota</taxon>
        <taxon>Fungi</taxon>
        <taxon>Dikarya</taxon>
        <taxon>Basidiomycota</taxon>
        <taxon>Pucciniomycotina</taxon>
        <taxon>Microbotryomycetes</taxon>
        <taxon>Leucosporidiales</taxon>
        <taxon>Leucosporidium</taxon>
    </lineage>
</organism>
<dbReference type="Proteomes" id="UP000193467">
    <property type="component" value="Unassembled WGS sequence"/>
</dbReference>
<feature type="signal peptide" evidence="2">
    <location>
        <begin position="1"/>
        <end position="18"/>
    </location>
</feature>
<reference evidence="3 4" key="1">
    <citation type="submission" date="2016-07" db="EMBL/GenBank/DDBJ databases">
        <title>Pervasive Adenine N6-methylation of Active Genes in Fungi.</title>
        <authorList>
            <consortium name="DOE Joint Genome Institute"/>
            <person name="Mondo S.J."/>
            <person name="Dannebaum R.O."/>
            <person name="Kuo R.C."/>
            <person name="Labutti K."/>
            <person name="Haridas S."/>
            <person name="Kuo A."/>
            <person name="Salamov A."/>
            <person name="Ahrendt S.R."/>
            <person name="Lipzen A."/>
            <person name="Sullivan W."/>
            <person name="Andreopoulos W.B."/>
            <person name="Clum A."/>
            <person name="Lindquist E."/>
            <person name="Daum C."/>
            <person name="Ramamoorthy G.K."/>
            <person name="Gryganskyi A."/>
            <person name="Culley D."/>
            <person name="Magnuson J.K."/>
            <person name="James T.Y."/>
            <person name="O'Malley M.A."/>
            <person name="Stajich J.E."/>
            <person name="Spatafora J.W."/>
            <person name="Visel A."/>
            <person name="Grigoriev I.V."/>
        </authorList>
    </citation>
    <scope>NUCLEOTIDE SEQUENCE [LARGE SCALE GENOMIC DNA]</scope>
    <source>
        <strain evidence="3 4">62-1032</strain>
    </source>
</reference>
<sequence length="220" mass="21541">MRSVLALAVAALVAGASAHNSSPKHAHLSLVKREGTASNSTSYLPAIIAASTTNCQAGCDDIAKVIAQCMATGGSDEEVVGRCSCGQTSLGVIRNCASCIVSDSTSTGGNIPMHQFNAFVNQCIAIGFANGTALATISGEQVSTASQITTIASSGKSSSMTPGKSGKASSTSAVTSVANNQNAASATTTAATSSQTSGAHKIAGISLLSALVAVAGAVLC</sequence>
<evidence type="ECO:0000313" key="3">
    <source>
        <dbReference type="EMBL" id="ORY89143.1"/>
    </source>
</evidence>